<dbReference type="EMBL" id="CP109441">
    <property type="protein sequence ID" value="WUV46263.1"/>
    <property type="molecule type" value="Genomic_DNA"/>
</dbReference>
<accession>A0ABZ1YTA8</accession>
<dbReference type="SUPFAM" id="SSF52540">
    <property type="entry name" value="P-loop containing nucleoside triphosphate hydrolases"/>
    <property type="match status" value="1"/>
</dbReference>
<organism evidence="2 3">
    <name type="scientific">Nocardia vinacea</name>
    <dbReference type="NCBI Taxonomy" id="96468"/>
    <lineage>
        <taxon>Bacteria</taxon>
        <taxon>Bacillati</taxon>
        <taxon>Actinomycetota</taxon>
        <taxon>Actinomycetes</taxon>
        <taxon>Mycobacteriales</taxon>
        <taxon>Nocardiaceae</taxon>
        <taxon>Nocardia</taxon>
    </lineage>
</organism>
<evidence type="ECO:0000313" key="2">
    <source>
        <dbReference type="EMBL" id="WUV46263.1"/>
    </source>
</evidence>
<dbReference type="RefSeq" id="WP_329409870.1">
    <property type="nucleotide sequence ID" value="NZ_CP109441.1"/>
</dbReference>
<reference evidence="2" key="1">
    <citation type="submission" date="2022-10" db="EMBL/GenBank/DDBJ databases">
        <title>The complete genomes of actinobacterial strains from the NBC collection.</title>
        <authorList>
            <person name="Joergensen T.S."/>
            <person name="Alvarez Arevalo M."/>
            <person name="Sterndorff E.B."/>
            <person name="Faurdal D."/>
            <person name="Vuksanovic O."/>
            <person name="Mourched A.-S."/>
            <person name="Charusanti P."/>
            <person name="Shaw S."/>
            <person name="Blin K."/>
            <person name="Weber T."/>
        </authorList>
    </citation>
    <scope>NUCLEOTIDE SEQUENCE</scope>
    <source>
        <strain evidence="2">NBC_01482</strain>
    </source>
</reference>
<sequence>MNTAAPIARVDRIIEAAHRVYFGNRAATDRLEEGARRLHEPLRIALAGAVKAGKSTLLNALVGQDIAPTDATECTRVVTWYRHGATPTVIARLASGRAEYVPIQRADGGLTFDLGKLVAAQVDRIDVDWPVPRLARTTIIDTPGTTSLSRDVSARTLRLLTPDTGSAGADAVVYLFRALDDSDLALIRQIGEHVGGNAGPLGIVGVLSRADELGAGRPDAMHSARAAAKDFTRELETTGLCQAAVPVAGLLAFTAKTLRQSEFVGLRRLATVAPADLELAMLSADRFQRADYLPIDSAARQHLVRRLGLFGIGMALTRLRSGTSDSAALVDELIARSGIGELERVIDIQFGQRADELKAHTALLMLRQIFAADPAAQAVPLGQEVATLLANVHGFEELRLLSRLRSTETVLSEHELTDLQRVIGGHGTGPAERLGIEPFAVAGVGQDVALAEIRRWRSRAEHPLADQFTANACIVAARSAEGVLSELRRGVR</sequence>
<evidence type="ECO:0000259" key="1">
    <source>
        <dbReference type="Pfam" id="PF00350"/>
    </source>
</evidence>
<dbReference type="Gene3D" id="3.40.50.300">
    <property type="entry name" value="P-loop containing nucleotide triphosphate hydrolases"/>
    <property type="match status" value="1"/>
</dbReference>
<dbReference type="Pfam" id="PF00350">
    <property type="entry name" value="Dynamin_N"/>
    <property type="match status" value="1"/>
</dbReference>
<feature type="domain" description="Dynamin N-terminal" evidence="1">
    <location>
        <begin position="44"/>
        <end position="152"/>
    </location>
</feature>
<dbReference type="Proteomes" id="UP001432062">
    <property type="component" value="Chromosome"/>
</dbReference>
<dbReference type="InterPro" id="IPR045063">
    <property type="entry name" value="Dynamin_N"/>
</dbReference>
<evidence type="ECO:0000313" key="3">
    <source>
        <dbReference type="Proteomes" id="UP001432062"/>
    </source>
</evidence>
<keyword evidence="3" id="KW-1185">Reference proteome</keyword>
<dbReference type="InterPro" id="IPR027417">
    <property type="entry name" value="P-loop_NTPase"/>
</dbReference>
<gene>
    <name evidence="2" type="ORF">OG563_45635</name>
</gene>
<protein>
    <submittedName>
        <fullName evidence="2">Dynamin family protein</fullName>
    </submittedName>
</protein>
<proteinExistence type="predicted"/>
<name>A0ABZ1YTA8_9NOCA</name>